<dbReference type="Gene3D" id="2.60.40.1180">
    <property type="entry name" value="Golgi alpha-mannosidase II"/>
    <property type="match status" value="1"/>
</dbReference>
<keyword evidence="2" id="KW-0326">Glycosidase</keyword>
<dbReference type="SMART" id="SM00776">
    <property type="entry name" value="NPCBM"/>
    <property type="match status" value="1"/>
</dbReference>
<dbReference type="Gene3D" id="3.20.20.70">
    <property type="entry name" value="Aldolase class I"/>
    <property type="match status" value="1"/>
</dbReference>
<dbReference type="InterPro" id="IPR014718">
    <property type="entry name" value="GH-type_carb-bd"/>
</dbReference>
<dbReference type="InterPro" id="IPR008979">
    <property type="entry name" value="Galactose-bd-like_sf"/>
</dbReference>
<evidence type="ECO:0000256" key="2">
    <source>
        <dbReference type="ARBA" id="ARBA00023295"/>
    </source>
</evidence>
<dbReference type="Proteomes" id="UP001519363">
    <property type="component" value="Unassembled WGS sequence"/>
</dbReference>
<dbReference type="Pfam" id="PF10566">
    <property type="entry name" value="Glyco_hydro_97"/>
    <property type="match status" value="1"/>
</dbReference>
<dbReference type="InterPro" id="IPR052720">
    <property type="entry name" value="Glycosyl_hydrolase_97"/>
</dbReference>
<dbReference type="InterPro" id="IPR017853">
    <property type="entry name" value="GH"/>
</dbReference>
<evidence type="ECO:0000256" key="3">
    <source>
        <dbReference type="SAM" id="MobiDB-lite"/>
    </source>
</evidence>
<feature type="chain" id="PRO_5045561199" description="Glycosyl hydrolase family 98 putative carbohydrate-binding module domain-containing protein" evidence="4">
    <location>
        <begin position="28"/>
        <end position="875"/>
    </location>
</feature>
<dbReference type="Gene3D" id="2.60.120.1060">
    <property type="entry name" value="NPCBM/NEW2 domain"/>
    <property type="match status" value="1"/>
</dbReference>
<gene>
    <name evidence="6" type="ORF">JOF53_002516</name>
</gene>
<dbReference type="InterPro" id="IPR013780">
    <property type="entry name" value="Glyco_hydro_b"/>
</dbReference>
<evidence type="ECO:0000256" key="1">
    <source>
        <dbReference type="ARBA" id="ARBA00022801"/>
    </source>
</evidence>
<dbReference type="PANTHER" id="PTHR35803">
    <property type="entry name" value="GLUCAN 1,4-ALPHA-GLUCOSIDASE SUSB-RELATED"/>
    <property type="match status" value="1"/>
</dbReference>
<dbReference type="InterPro" id="IPR013785">
    <property type="entry name" value="Aldolase_TIM"/>
</dbReference>
<dbReference type="SUPFAM" id="SSF49785">
    <property type="entry name" value="Galactose-binding domain-like"/>
    <property type="match status" value="1"/>
</dbReference>
<keyword evidence="7" id="KW-1185">Reference proteome</keyword>
<comment type="caution">
    <text evidence="6">The sequence shown here is derived from an EMBL/GenBank/DDBJ whole genome shotgun (WGS) entry which is preliminary data.</text>
</comment>
<organism evidence="6 7">
    <name type="scientific">Crossiella equi</name>
    <dbReference type="NCBI Taxonomy" id="130796"/>
    <lineage>
        <taxon>Bacteria</taxon>
        <taxon>Bacillati</taxon>
        <taxon>Actinomycetota</taxon>
        <taxon>Actinomycetes</taxon>
        <taxon>Pseudonocardiales</taxon>
        <taxon>Pseudonocardiaceae</taxon>
        <taxon>Crossiella</taxon>
    </lineage>
</organism>
<dbReference type="InterPro" id="IPR029486">
    <property type="entry name" value="GH97_N"/>
</dbReference>
<feature type="signal peptide" evidence="4">
    <location>
        <begin position="1"/>
        <end position="27"/>
    </location>
</feature>
<dbReference type="InterPro" id="IPR019563">
    <property type="entry name" value="GH97_catalytic"/>
</dbReference>
<proteinExistence type="predicted"/>
<feature type="region of interest" description="Disordered" evidence="3">
    <location>
        <begin position="740"/>
        <end position="768"/>
    </location>
</feature>
<reference evidence="6 7" key="1">
    <citation type="submission" date="2021-03" db="EMBL/GenBank/DDBJ databases">
        <title>Sequencing the genomes of 1000 actinobacteria strains.</title>
        <authorList>
            <person name="Klenk H.-P."/>
        </authorList>
    </citation>
    <scope>NUCLEOTIDE SEQUENCE [LARGE SCALE GENOMIC DNA]</scope>
    <source>
        <strain evidence="6 7">DSM 44580</strain>
    </source>
</reference>
<evidence type="ECO:0000313" key="7">
    <source>
        <dbReference type="Proteomes" id="UP001519363"/>
    </source>
</evidence>
<dbReference type="InterPro" id="IPR038637">
    <property type="entry name" value="NPCBM_sf"/>
</dbReference>
<feature type="domain" description="Glycosyl hydrolase family 98 putative carbohydrate-binding module" evidence="5">
    <location>
        <begin position="729"/>
        <end position="874"/>
    </location>
</feature>
<dbReference type="InterPro" id="IPR013222">
    <property type="entry name" value="Glyco_hyd_98_carb-bd"/>
</dbReference>
<evidence type="ECO:0000256" key="4">
    <source>
        <dbReference type="SAM" id="SignalP"/>
    </source>
</evidence>
<name>A0ABS5AAM8_9PSEU</name>
<dbReference type="InterPro" id="IPR029483">
    <property type="entry name" value="GH97_C"/>
</dbReference>
<dbReference type="RefSeq" id="WP_086783483.1">
    <property type="nucleotide sequence ID" value="NZ_JAGIOO010000001.1"/>
</dbReference>
<sequence>MGQRSPARWGAVLAAVLTTTTALPATAEPARDLAVRAPASELSAHLHLDRPDGSVALSVRRAGRTVLAPTPVGLRTAAADLTRGLRLTGQSQRQVVERYRMTTGKRLAREARMTETRLSFLGEHGTPLDLVLRVAEDGVAYRYELSGAHVVTGEASAFSLPADAHAWLLPYNPQHENRRERTTAAAAPAGSYGNPSLFQSGEDYTLLTESNVDGRYAGARLRHEAGSPTYTVELADARVDLAAGTPTPWRTAIIGDLATVTESTLVDDLAEPARFTDTSWVRPGKVAWSWLSEHASPGNLQRQKEYVDFAARHGWPYVLVDEGWRAEWVPELTRYARARNVDVLLWYHWQRLDSQQERDTEFTRVTGWGVKGVKIDFMESDSQERFRFYDAALADTARYRLMVNFHGSTIPHGLARTWPHVMTMEAVHGAEQLPQPVDNPVHPFARNVVGSMDYTPVSFEVGPKASTIAHEIALPVLYESGWQHFADGPEAYERFPTALRFLDQVPTVWDETRLRGGYPGQDAVLARRNGDRWFLGGVVAGAADTLTAPLDVLGAGRWLVEVLTDGPGPRGDVVVTRSTKTSGDVLSVPVRANGGFAALACPATPGRTTCHQPVVQAPVTRLAVTPADAGDLLPGSGFEVTAEFTVESARTLRDLVLRPVAPAGFQVSGPAVTARELGRGGQLRGRWQVTVQGDARPGLVELPVVAEFTDPALGHRLHVEQAVVVAVALSGQPWVSELPFTREDNGWGPVERDRSNNESAGGDGNPLRVNGVTYAKGLGVHAPSEVAVHLGGRCTRFTALVGLDEETTQPGSAAFHVLTDGVLRQETGVLRTGQAASPIEVDVTGARTLLLRVTDGGDGRNFDHADWLSARLSCG</sequence>
<keyword evidence="4" id="KW-0732">Signal</keyword>
<protein>
    <recommendedName>
        <fullName evidence="5">Glycosyl hydrolase family 98 putative carbohydrate-binding module domain-containing protein</fullName>
    </recommendedName>
</protein>
<dbReference type="EMBL" id="JAGIOO010000001">
    <property type="protein sequence ID" value="MBP2473644.1"/>
    <property type="molecule type" value="Genomic_DNA"/>
</dbReference>
<dbReference type="Pfam" id="PF14509">
    <property type="entry name" value="GH97_C"/>
    <property type="match status" value="1"/>
</dbReference>
<keyword evidence="1" id="KW-0378">Hydrolase</keyword>
<evidence type="ECO:0000259" key="5">
    <source>
        <dbReference type="SMART" id="SM00776"/>
    </source>
</evidence>
<feature type="compositionally biased region" description="Basic and acidic residues" evidence="3">
    <location>
        <begin position="740"/>
        <end position="756"/>
    </location>
</feature>
<evidence type="ECO:0000313" key="6">
    <source>
        <dbReference type="EMBL" id="MBP2473644.1"/>
    </source>
</evidence>
<dbReference type="SUPFAM" id="SSF51445">
    <property type="entry name" value="(Trans)glycosidases"/>
    <property type="match status" value="1"/>
</dbReference>
<dbReference type="Gene3D" id="2.70.98.10">
    <property type="match status" value="1"/>
</dbReference>
<dbReference type="Pfam" id="PF14508">
    <property type="entry name" value="GH97_N"/>
    <property type="match status" value="1"/>
</dbReference>
<accession>A0ABS5AAM8</accession>
<dbReference type="Pfam" id="PF08305">
    <property type="entry name" value="NPCBM"/>
    <property type="match status" value="1"/>
</dbReference>
<dbReference type="PANTHER" id="PTHR35803:SF2">
    <property type="entry name" value="RETAINING ALPHA-GALACTOSIDASE"/>
    <property type="match status" value="1"/>
</dbReference>